<dbReference type="InterPro" id="IPR036052">
    <property type="entry name" value="TrpB-like_PALP_sf"/>
</dbReference>
<dbReference type="GO" id="GO:0003941">
    <property type="term" value="F:L-serine ammonia-lyase activity"/>
    <property type="evidence" value="ECO:0007669"/>
    <property type="project" value="TreeGrafter"/>
</dbReference>
<feature type="binding site" evidence="9">
    <location>
        <position position="377"/>
    </location>
    <ligand>
        <name>pyridoxal 5'-phosphate</name>
        <dbReference type="ChEBI" id="CHEBI:597326"/>
    </ligand>
</feature>
<evidence type="ECO:0000256" key="5">
    <source>
        <dbReference type="ARBA" id="ARBA00023239"/>
    </source>
</evidence>
<proteinExistence type="inferred from homology"/>
<keyword evidence="8" id="KW-0791">Threonine biosynthesis</keyword>
<dbReference type="InterPro" id="IPR026260">
    <property type="entry name" value="Thr_Synthase_bac/arc"/>
</dbReference>
<dbReference type="OrthoDB" id="9778118at2"/>
<evidence type="ECO:0000256" key="1">
    <source>
        <dbReference type="ARBA" id="ARBA00001933"/>
    </source>
</evidence>
<dbReference type="Gene3D" id="3.40.50.1100">
    <property type="match status" value="2"/>
</dbReference>
<dbReference type="UniPathway" id="UPA00050">
    <property type="reaction ID" value="UER00065"/>
</dbReference>
<dbReference type="GO" id="GO:0006565">
    <property type="term" value="P:L-serine catabolic process"/>
    <property type="evidence" value="ECO:0007669"/>
    <property type="project" value="TreeGrafter"/>
</dbReference>
<dbReference type="Proteomes" id="UP000004793">
    <property type="component" value="Chromosome"/>
</dbReference>
<comment type="function">
    <text evidence="8">Catalyzes the gamma-elimination of phosphate from L-phosphohomoserine and the beta-addition of water to produce L-threonine.</text>
</comment>
<evidence type="ECO:0000256" key="2">
    <source>
        <dbReference type="ARBA" id="ARBA00005517"/>
    </source>
</evidence>
<dbReference type="KEGG" id="cex:CSE_08970"/>
<dbReference type="PANTHER" id="PTHR48078:SF6">
    <property type="entry name" value="L-THREONINE DEHYDRATASE CATABOLIC TDCB"/>
    <property type="match status" value="1"/>
</dbReference>
<evidence type="ECO:0000256" key="3">
    <source>
        <dbReference type="ARBA" id="ARBA00018679"/>
    </source>
</evidence>
<dbReference type="GO" id="GO:0004795">
    <property type="term" value="F:threonine synthase activity"/>
    <property type="evidence" value="ECO:0007669"/>
    <property type="project" value="UniProtKB-UniRule"/>
</dbReference>
<dbReference type="PANTHER" id="PTHR48078">
    <property type="entry name" value="THREONINE DEHYDRATASE, MITOCHONDRIAL-RELATED"/>
    <property type="match status" value="1"/>
</dbReference>
<reference evidence="13 14" key="1">
    <citation type="submission" date="2011-01" db="EMBL/GenBank/DDBJ databases">
        <title>Whole genome sequence of Caldisericum exile AZM16c01.</title>
        <authorList>
            <person name="Narita-Yamada S."/>
            <person name="Kawakoshi A."/>
            <person name="Nakamura S."/>
            <person name="Sasagawa M."/>
            <person name="Fukada J."/>
            <person name="Sekine M."/>
            <person name="Kato Y."/>
            <person name="Fukai R."/>
            <person name="Sasaki K."/>
            <person name="Hanamaki A."/>
            <person name="Narita H."/>
            <person name="Konno Y."/>
            <person name="Mori K."/>
            <person name="Yamazaki S."/>
            <person name="Suzuki K."/>
            <person name="Fujita N."/>
        </authorList>
    </citation>
    <scope>NUCLEOTIDE SEQUENCE [LARGE SCALE GENOMIC DNA]</scope>
    <source>
        <strain evidence="14">DSM 21853 / NBRC 104410 / AZM16c01</strain>
    </source>
</reference>
<keyword evidence="14" id="KW-1185">Reference proteome</keyword>
<feature type="domain" description="Tryptophan synthase beta chain-like PALP" evidence="12">
    <location>
        <begin position="79"/>
        <end position="378"/>
    </location>
</feature>
<evidence type="ECO:0000256" key="9">
    <source>
        <dbReference type="PIRSR" id="PIRSR038945-1"/>
    </source>
</evidence>
<comment type="cofactor">
    <cofactor evidence="1 8 9">
        <name>pyridoxal 5'-phosphate</name>
        <dbReference type="ChEBI" id="CHEBI:597326"/>
    </cofactor>
</comment>
<dbReference type="NCBIfam" id="TIGR00260">
    <property type="entry name" value="thrC"/>
    <property type="match status" value="1"/>
</dbReference>
<dbReference type="InterPro" id="IPR050147">
    <property type="entry name" value="Ser/Thr_Dehydratase"/>
</dbReference>
<dbReference type="InterPro" id="IPR004450">
    <property type="entry name" value="Thr_synthase-like"/>
</dbReference>
<evidence type="ECO:0000313" key="14">
    <source>
        <dbReference type="Proteomes" id="UP000004793"/>
    </source>
</evidence>
<evidence type="ECO:0000256" key="10">
    <source>
        <dbReference type="PIRSR" id="PIRSR038945-2"/>
    </source>
</evidence>
<dbReference type="EMBL" id="AP012051">
    <property type="protein sequence ID" value="BAL81023.1"/>
    <property type="molecule type" value="Genomic_DNA"/>
</dbReference>
<dbReference type="AlphaFoldDB" id="A0A7U6GEP7"/>
<dbReference type="GO" id="GO:0009088">
    <property type="term" value="P:threonine biosynthetic process"/>
    <property type="evidence" value="ECO:0007669"/>
    <property type="project" value="UniProtKB-UniRule"/>
</dbReference>
<sequence>MGHVKRLKCLVCGTEYDENEVMYTCPKCGDNGLLEVEYDYESIKREFTKEYLSNNKSYSLWRYLPLLPINDPSKIAPLQVGFTPLYQVPRIREDLGVSNLFVKDDGRNPTASLKDRASAIVVSKAQELGKTEITCASTGNAASSLAGATASLGLKSYIFVPKNAPKAKLTQLLVFGATVFAVNGTYDEAFDLSIKATREFGWYNRNTGFNPYTVEGKKTVALEIAEQLSFDVPNYVFVSVGDGNIISGVYKGFFDLLNLGFIDRMPKIVAVQAEGCSPVVDAVNGDGIIKPVVPNTIADSISVGIPRSGIMAVKYIKNSNGFGIKVSDEEILKAIKYLGTMSGIFAEPAASTSFAGYLKALKEGLIKGSDKVVVIITGNGLKDIDSAMKSVKEPIYIDPTIEDVKRKVMEINELFRRR</sequence>
<gene>
    <name evidence="13" type="primary">thrC</name>
    <name evidence="13" type="ordered locus">CSE_08970</name>
</gene>
<feature type="modified residue" description="N6-(pyridoxal phosphate)lysine" evidence="10">
    <location>
        <position position="114"/>
    </location>
</feature>
<dbReference type="CDD" id="cd01563">
    <property type="entry name" value="Thr-synth_1"/>
    <property type="match status" value="1"/>
</dbReference>
<dbReference type="RefSeq" id="WP_014453425.1">
    <property type="nucleotide sequence ID" value="NC_017096.1"/>
</dbReference>
<comment type="catalytic activity">
    <reaction evidence="6 8">
        <text>O-phospho-L-homoserine + H2O = L-threonine + phosphate</text>
        <dbReference type="Rhea" id="RHEA:10840"/>
        <dbReference type="ChEBI" id="CHEBI:15377"/>
        <dbReference type="ChEBI" id="CHEBI:43474"/>
        <dbReference type="ChEBI" id="CHEBI:57590"/>
        <dbReference type="ChEBI" id="CHEBI:57926"/>
        <dbReference type="EC" id="4.2.3.1"/>
    </reaction>
</comment>
<evidence type="ECO:0000256" key="4">
    <source>
        <dbReference type="ARBA" id="ARBA00022898"/>
    </source>
</evidence>
<dbReference type="PIRSF" id="PIRSF038945">
    <property type="entry name" value="Thr_synthase"/>
    <property type="match status" value="1"/>
</dbReference>
<organism evidence="13 14">
    <name type="scientific">Caldisericum exile (strain DSM 21853 / NBRC 104410 / AZM16c01)</name>
    <dbReference type="NCBI Taxonomy" id="511051"/>
    <lineage>
        <taxon>Bacteria</taxon>
        <taxon>Pseudomonadati</taxon>
        <taxon>Caldisericota/Cryosericota group</taxon>
        <taxon>Caldisericota</taxon>
        <taxon>Caldisericia</taxon>
        <taxon>Caldisericales</taxon>
        <taxon>Caldisericaceae</taxon>
        <taxon>Caldisericum</taxon>
    </lineage>
</organism>
<evidence type="ECO:0000256" key="7">
    <source>
        <dbReference type="NCBIfam" id="TIGR00260"/>
    </source>
</evidence>
<dbReference type="SUPFAM" id="SSF53686">
    <property type="entry name" value="Tryptophan synthase beta subunit-like PLP-dependent enzymes"/>
    <property type="match status" value="1"/>
</dbReference>
<keyword evidence="4 8" id="KW-0663">Pyridoxal phosphate</keyword>
<keyword evidence="8" id="KW-0028">Amino-acid biosynthesis</keyword>
<evidence type="ECO:0000259" key="12">
    <source>
        <dbReference type="Pfam" id="PF00291"/>
    </source>
</evidence>
<dbReference type="GO" id="GO:0009097">
    <property type="term" value="P:isoleucine biosynthetic process"/>
    <property type="evidence" value="ECO:0007669"/>
    <property type="project" value="TreeGrafter"/>
</dbReference>
<comment type="similarity">
    <text evidence="2 8">Belongs to the threonine synthase family.</text>
</comment>
<dbReference type="EC" id="4.2.3.1" evidence="7 8"/>
<dbReference type="NCBIfam" id="NF006050">
    <property type="entry name" value="PRK08197.1"/>
    <property type="match status" value="1"/>
</dbReference>
<name>A0A7U6GEP7_CALEA</name>
<dbReference type="GO" id="GO:0004794">
    <property type="term" value="F:threonine deaminase activity"/>
    <property type="evidence" value="ECO:0007669"/>
    <property type="project" value="TreeGrafter"/>
</dbReference>
<feature type="binding site" evidence="9">
    <location>
        <position position="140"/>
    </location>
    <ligand>
        <name>pyridoxal 5'-phosphate</name>
        <dbReference type="ChEBI" id="CHEBI:597326"/>
    </ligand>
</feature>
<accession>A0A7U6GEP7</accession>
<feature type="cross-link" description="Isoglutamyl lysine isopeptide (Lys-Gln) (interchain with Q-Cter in protein Pup)" evidence="11">
    <location>
        <position position="195"/>
    </location>
</feature>
<keyword evidence="5 8" id="KW-0456">Lyase</keyword>
<dbReference type="InterPro" id="IPR001926">
    <property type="entry name" value="TrpB-like_PALP"/>
</dbReference>
<evidence type="ECO:0000256" key="6">
    <source>
        <dbReference type="ARBA" id="ARBA00049144"/>
    </source>
</evidence>
<evidence type="ECO:0000313" key="13">
    <source>
        <dbReference type="EMBL" id="BAL81023.1"/>
    </source>
</evidence>
<protein>
    <recommendedName>
        <fullName evidence="3 7">Threonine synthase</fullName>
        <ecNumber evidence="7 8">4.2.3.1</ecNumber>
    </recommendedName>
</protein>
<comment type="pathway">
    <text evidence="8">Amino-acid biosynthesis; L-threonine biosynthesis; L-threonine from L-aspartate: step 5/5.</text>
</comment>
<dbReference type="Pfam" id="PF00291">
    <property type="entry name" value="PALP"/>
    <property type="match status" value="1"/>
</dbReference>
<evidence type="ECO:0000256" key="8">
    <source>
        <dbReference type="PIRNR" id="PIRNR038945"/>
    </source>
</evidence>
<dbReference type="GO" id="GO:0006567">
    <property type="term" value="P:L-threonine catabolic process"/>
    <property type="evidence" value="ECO:0007669"/>
    <property type="project" value="TreeGrafter"/>
</dbReference>
<evidence type="ECO:0000256" key="11">
    <source>
        <dbReference type="PIRSR" id="PIRSR038945-3"/>
    </source>
</evidence>